<sequence length="142" mass="16047">MFLYTLSINTLSCTVNAKCDGPSGRRLSVSINNISLRCRRTSVLSAYYRTINGVYRDDFSDVPPLRFNYTASGLNRTLKTLDVGMEVTMLKHNETMELVFQATNLVAGIDHLMHLHGHSFYVVGWGFGNFKRSIRCDGFVEL</sequence>
<proteinExistence type="predicted"/>
<dbReference type="EMBL" id="CM042055">
    <property type="protein sequence ID" value="KAI3702024.1"/>
    <property type="molecule type" value="Genomic_DNA"/>
</dbReference>
<reference evidence="1 2" key="2">
    <citation type="journal article" date="2022" name="Mol. Ecol. Resour.">
        <title>The genomes of chicory, endive, great burdock and yacon provide insights into Asteraceae paleo-polyploidization history and plant inulin production.</title>
        <authorList>
            <person name="Fan W."/>
            <person name="Wang S."/>
            <person name="Wang H."/>
            <person name="Wang A."/>
            <person name="Jiang F."/>
            <person name="Liu H."/>
            <person name="Zhao H."/>
            <person name="Xu D."/>
            <person name="Zhang Y."/>
        </authorList>
    </citation>
    <scope>NUCLEOTIDE SEQUENCE [LARGE SCALE GENOMIC DNA]</scope>
    <source>
        <strain evidence="2">cv. Niubang</strain>
    </source>
</reference>
<name>A0ACB8ZXE3_ARCLA</name>
<keyword evidence="2" id="KW-1185">Reference proteome</keyword>
<accession>A0ACB8ZXE3</accession>
<reference evidence="2" key="1">
    <citation type="journal article" date="2022" name="Mol. Ecol. Resour.">
        <title>The genomes of chicory, endive, great burdock and yacon provide insights into Asteraceae palaeo-polyploidization history and plant inulin production.</title>
        <authorList>
            <person name="Fan W."/>
            <person name="Wang S."/>
            <person name="Wang H."/>
            <person name="Wang A."/>
            <person name="Jiang F."/>
            <person name="Liu H."/>
            <person name="Zhao H."/>
            <person name="Xu D."/>
            <person name="Zhang Y."/>
        </authorList>
    </citation>
    <scope>NUCLEOTIDE SEQUENCE [LARGE SCALE GENOMIC DNA]</scope>
    <source>
        <strain evidence="2">cv. Niubang</strain>
    </source>
</reference>
<dbReference type="Proteomes" id="UP001055879">
    <property type="component" value="Linkage Group LG09"/>
</dbReference>
<evidence type="ECO:0000313" key="2">
    <source>
        <dbReference type="Proteomes" id="UP001055879"/>
    </source>
</evidence>
<gene>
    <name evidence="1" type="ORF">L6452_27614</name>
</gene>
<evidence type="ECO:0000313" key="1">
    <source>
        <dbReference type="EMBL" id="KAI3702024.1"/>
    </source>
</evidence>
<organism evidence="1 2">
    <name type="scientific">Arctium lappa</name>
    <name type="common">Greater burdock</name>
    <name type="synonym">Lappa major</name>
    <dbReference type="NCBI Taxonomy" id="4217"/>
    <lineage>
        <taxon>Eukaryota</taxon>
        <taxon>Viridiplantae</taxon>
        <taxon>Streptophyta</taxon>
        <taxon>Embryophyta</taxon>
        <taxon>Tracheophyta</taxon>
        <taxon>Spermatophyta</taxon>
        <taxon>Magnoliopsida</taxon>
        <taxon>eudicotyledons</taxon>
        <taxon>Gunneridae</taxon>
        <taxon>Pentapetalae</taxon>
        <taxon>asterids</taxon>
        <taxon>campanulids</taxon>
        <taxon>Asterales</taxon>
        <taxon>Asteraceae</taxon>
        <taxon>Carduoideae</taxon>
        <taxon>Cardueae</taxon>
        <taxon>Arctiinae</taxon>
        <taxon>Arctium</taxon>
    </lineage>
</organism>
<comment type="caution">
    <text evidence="1">The sequence shown here is derived from an EMBL/GenBank/DDBJ whole genome shotgun (WGS) entry which is preliminary data.</text>
</comment>
<protein>
    <submittedName>
        <fullName evidence="1">Uncharacterized protein</fullName>
    </submittedName>
</protein>